<name>A0A7G6U0H0_9BRAD</name>
<dbReference type="SUPFAM" id="SSF54292">
    <property type="entry name" value="2Fe-2S ferredoxin-like"/>
    <property type="match status" value="1"/>
</dbReference>
<dbReference type="Gene3D" id="3.10.20.30">
    <property type="match status" value="1"/>
</dbReference>
<dbReference type="EMBL" id="CP050292">
    <property type="protein sequence ID" value="QND72502.1"/>
    <property type="molecule type" value="Genomic_DNA"/>
</dbReference>
<dbReference type="SUPFAM" id="SSF47741">
    <property type="entry name" value="CO dehydrogenase ISP C-domain like"/>
    <property type="match status" value="1"/>
</dbReference>
<dbReference type="Pfam" id="PF01799">
    <property type="entry name" value="Fer2_2"/>
    <property type="match status" value="1"/>
</dbReference>
<evidence type="ECO:0000256" key="1">
    <source>
        <dbReference type="ARBA" id="ARBA00022714"/>
    </source>
</evidence>
<dbReference type="KEGG" id="trb:HB776_15620"/>
<dbReference type="RefSeq" id="WP_184519199.1">
    <property type="nucleotide sequence ID" value="NZ_CP050292.1"/>
</dbReference>
<dbReference type="InterPro" id="IPR012675">
    <property type="entry name" value="Beta-grasp_dom_sf"/>
</dbReference>
<reference evidence="8" key="1">
    <citation type="journal article" date="2020" name="Mol. Plant Microbe">
        <title>Rhizobial microsymbionts of the narrowly endemic Oxytropis species growing in Kamchatka are characterized by significant genetic diversity and possess a set of genes that are associated with T3SS and T6SS secretion systems and can affect the development of symbiosis.</title>
        <authorList>
            <person name="Safronova V."/>
            <person name="Guro P."/>
            <person name="Sazanova A."/>
            <person name="Kuznetsova I."/>
            <person name="Belimov A."/>
            <person name="Yakubov V."/>
            <person name="Chirak E."/>
            <person name="Afonin A."/>
            <person name="Gogolev Y."/>
            <person name="Andronov E."/>
            <person name="Tikhonovich I."/>
        </authorList>
    </citation>
    <scope>NUCLEOTIDE SEQUENCE [LARGE SCALE GENOMIC DNA]</scope>
    <source>
        <strain evidence="8">581</strain>
    </source>
</reference>
<evidence type="ECO:0000256" key="2">
    <source>
        <dbReference type="ARBA" id="ARBA00022723"/>
    </source>
</evidence>
<evidence type="ECO:0000256" key="4">
    <source>
        <dbReference type="ARBA" id="ARBA00023004"/>
    </source>
</evidence>
<keyword evidence="2" id="KW-0479">Metal-binding</keyword>
<dbReference type="AlphaFoldDB" id="A0A7G6U0H0"/>
<dbReference type="PANTHER" id="PTHR44379">
    <property type="entry name" value="OXIDOREDUCTASE WITH IRON-SULFUR SUBUNIT"/>
    <property type="match status" value="1"/>
</dbReference>
<sequence length="153" mass="16058">MANLNINGEQKSFDAPDDMPLLWVLRDILGMTGTKFGCGVALCGACTVHVDGKAVRSCLLPVSAVSGRAITTIEGVDTTPVGAKVQKAWLDLEVIQCGYCQSGQIMSAAALLASTPTPDDSDIDAAMAGNICRCGTYVRVREAIKHAASERQT</sequence>
<keyword evidence="5" id="KW-0411">Iron-sulfur</keyword>
<dbReference type="InterPro" id="IPR001041">
    <property type="entry name" value="2Fe-2S_ferredoxin-type"/>
</dbReference>
<dbReference type="InterPro" id="IPR051452">
    <property type="entry name" value="Diverse_Oxidoreductases"/>
</dbReference>
<dbReference type="GO" id="GO:0051537">
    <property type="term" value="F:2 iron, 2 sulfur cluster binding"/>
    <property type="evidence" value="ECO:0007669"/>
    <property type="project" value="UniProtKB-KW"/>
</dbReference>
<feature type="domain" description="2Fe-2S ferredoxin-type" evidence="6">
    <location>
        <begin position="1"/>
        <end position="76"/>
    </location>
</feature>
<dbReference type="InterPro" id="IPR036884">
    <property type="entry name" value="2Fe-2S-bd_dom_sf"/>
</dbReference>
<dbReference type="PROSITE" id="PS00197">
    <property type="entry name" value="2FE2S_FER_1"/>
    <property type="match status" value="1"/>
</dbReference>
<dbReference type="InterPro" id="IPR006058">
    <property type="entry name" value="2Fe2S_fd_BS"/>
</dbReference>
<dbReference type="GO" id="GO:0046872">
    <property type="term" value="F:metal ion binding"/>
    <property type="evidence" value="ECO:0007669"/>
    <property type="project" value="UniProtKB-KW"/>
</dbReference>
<dbReference type="PANTHER" id="PTHR44379:SF2">
    <property type="entry name" value="BLR6218 PROTEIN"/>
    <property type="match status" value="1"/>
</dbReference>
<dbReference type="FunFam" id="3.10.20.30:FF:000020">
    <property type="entry name" value="Xanthine dehydrogenase iron-sulfur subunit"/>
    <property type="match status" value="1"/>
</dbReference>
<dbReference type="Proteomes" id="UP000515291">
    <property type="component" value="Chromosome"/>
</dbReference>
<evidence type="ECO:0000256" key="3">
    <source>
        <dbReference type="ARBA" id="ARBA00023002"/>
    </source>
</evidence>
<dbReference type="InterPro" id="IPR002888">
    <property type="entry name" value="2Fe-2S-bd"/>
</dbReference>
<evidence type="ECO:0000313" key="7">
    <source>
        <dbReference type="EMBL" id="QND72502.1"/>
    </source>
</evidence>
<evidence type="ECO:0000259" key="6">
    <source>
        <dbReference type="PROSITE" id="PS51085"/>
    </source>
</evidence>
<dbReference type="CDD" id="cd00207">
    <property type="entry name" value="fer2"/>
    <property type="match status" value="1"/>
</dbReference>
<keyword evidence="4" id="KW-0408">Iron</keyword>
<evidence type="ECO:0000256" key="5">
    <source>
        <dbReference type="ARBA" id="ARBA00023014"/>
    </source>
</evidence>
<organism evidence="7 8">
    <name type="scientific">Tardiphaga robiniae</name>
    <dbReference type="NCBI Taxonomy" id="943830"/>
    <lineage>
        <taxon>Bacteria</taxon>
        <taxon>Pseudomonadati</taxon>
        <taxon>Pseudomonadota</taxon>
        <taxon>Alphaproteobacteria</taxon>
        <taxon>Hyphomicrobiales</taxon>
        <taxon>Nitrobacteraceae</taxon>
        <taxon>Tardiphaga</taxon>
    </lineage>
</organism>
<dbReference type="Gene3D" id="1.10.150.120">
    <property type="entry name" value="[2Fe-2S]-binding domain"/>
    <property type="match status" value="1"/>
</dbReference>
<dbReference type="InterPro" id="IPR036010">
    <property type="entry name" value="2Fe-2S_ferredoxin-like_sf"/>
</dbReference>
<evidence type="ECO:0000313" key="8">
    <source>
        <dbReference type="Proteomes" id="UP000515291"/>
    </source>
</evidence>
<protein>
    <submittedName>
        <fullName evidence="7">(2Fe-2S)-binding protein</fullName>
    </submittedName>
</protein>
<proteinExistence type="predicted"/>
<dbReference type="Pfam" id="PF00111">
    <property type="entry name" value="Fer2"/>
    <property type="match status" value="1"/>
</dbReference>
<gene>
    <name evidence="7" type="ORF">HB776_15620</name>
</gene>
<keyword evidence="3" id="KW-0560">Oxidoreductase</keyword>
<dbReference type="PROSITE" id="PS51085">
    <property type="entry name" value="2FE2S_FER_2"/>
    <property type="match status" value="1"/>
</dbReference>
<dbReference type="GO" id="GO:0016491">
    <property type="term" value="F:oxidoreductase activity"/>
    <property type="evidence" value="ECO:0007669"/>
    <property type="project" value="UniProtKB-KW"/>
</dbReference>
<keyword evidence="1" id="KW-0001">2Fe-2S</keyword>
<accession>A0A7G6U0H0</accession>